<dbReference type="GO" id="GO:0003677">
    <property type="term" value="F:DNA binding"/>
    <property type="evidence" value="ECO:0007669"/>
    <property type="project" value="InterPro"/>
</dbReference>
<dbReference type="EMBL" id="AZRA01000147">
    <property type="protein sequence ID" value="KDB50379.1"/>
    <property type="molecule type" value="Genomic_DNA"/>
</dbReference>
<keyword evidence="2" id="KW-1185">Reference proteome</keyword>
<accession>A0A059KGM7</accession>
<protein>
    <submittedName>
        <fullName evidence="1">DNA polymerase III chi subunit HolC</fullName>
    </submittedName>
</protein>
<dbReference type="AlphaFoldDB" id="A0A059KGM7"/>
<dbReference type="InterPro" id="IPR036768">
    <property type="entry name" value="PolIII_chi_sf"/>
</dbReference>
<dbReference type="InterPro" id="IPR007459">
    <property type="entry name" value="DNA_pol3_chi"/>
</dbReference>
<evidence type="ECO:0000313" key="2">
    <source>
        <dbReference type="Proteomes" id="UP000026714"/>
    </source>
</evidence>
<dbReference type="eggNOG" id="COG2927">
    <property type="taxonomic scope" value="Bacteria"/>
</dbReference>
<proteinExistence type="predicted"/>
<dbReference type="GO" id="GO:0006260">
    <property type="term" value="P:DNA replication"/>
    <property type="evidence" value="ECO:0007669"/>
    <property type="project" value="InterPro"/>
</dbReference>
<organism evidence="1 2">
    <name type="scientific">Sphaerotilus natans subsp. natans DSM 6575</name>
    <dbReference type="NCBI Taxonomy" id="1286631"/>
    <lineage>
        <taxon>Bacteria</taxon>
        <taxon>Pseudomonadati</taxon>
        <taxon>Pseudomonadota</taxon>
        <taxon>Betaproteobacteria</taxon>
        <taxon>Burkholderiales</taxon>
        <taxon>Sphaerotilaceae</taxon>
        <taxon>Sphaerotilus</taxon>
    </lineage>
</organism>
<sequence>MSADGVMPAVAFHFNVPERRGYVCRLLRKAWRSGARVVVTGEAAMLTEIDRLLWTFEPLEFVPHWRGADADVVPQRLRETPVLLLERHSPALGHDVLVNLGHEVPSDWQQYRRVIEVVSRDEFDRDRARARWRRYGAAGATIEKHEAGGA</sequence>
<gene>
    <name evidence="1" type="ORF">X805_40440</name>
</gene>
<name>A0A059KGM7_9BURK</name>
<dbReference type="PANTHER" id="PTHR38767:SF1">
    <property type="entry name" value="DNA POLYMERASE III SUBUNIT CHI"/>
    <property type="match status" value="1"/>
</dbReference>
<dbReference type="RefSeq" id="WP_241462061.1">
    <property type="nucleotide sequence ID" value="NZ_AZRA01000147.1"/>
</dbReference>
<dbReference type="Pfam" id="PF04364">
    <property type="entry name" value="DNA_pol3_chi"/>
    <property type="match status" value="1"/>
</dbReference>
<dbReference type="SUPFAM" id="SSF102400">
    <property type="entry name" value="DNA polymerase III chi subunit"/>
    <property type="match status" value="1"/>
</dbReference>
<comment type="caution">
    <text evidence="1">The sequence shown here is derived from an EMBL/GenBank/DDBJ whole genome shotgun (WGS) entry which is preliminary data.</text>
</comment>
<dbReference type="Proteomes" id="UP000026714">
    <property type="component" value="Unassembled WGS sequence"/>
</dbReference>
<dbReference type="GO" id="GO:0032298">
    <property type="term" value="P:positive regulation of DNA-templated DNA replication initiation"/>
    <property type="evidence" value="ECO:0007669"/>
    <property type="project" value="TreeGrafter"/>
</dbReference>
<dbReference type="Gene3D" id="3.40.50.10110">
    <property type="entry name" value="DNA polymerase III subunit chi"/>
    <property type="match status" value="1"/>
</dbReference>
<reference evidence="1 2" key="1">
    <citation type="journal article" date="2014" name="FEMS Microbiol. Ecol.">
        <title>Sphaerotilus natans encrusted with nanoball-shaped Fe(III) oxide minerals formed by nitrate-reducing mixotrophic Fe(II) oxidation.</title>
        <authorList>
            <person name="Park S."/>
            <person name="Kim D.H."/>
            <person name="Lee J.H."/>
            <person name="Hur H.G."/>
        </authorList>
    </citation>
    <scope>NUCLEOTIDE SEQUENCE [LARGE SCALE GENOMIC DNA]</scope>
    <source>
        <strain evidence="1 2">DSM 6575</strain>
    </source>
</reference>
<dbReference type="GO" id="GO:0003887">
    <property type="term" value="F:DNA-directed DNA polymerase activity"/>
    <property type="evidence" value="ECO:0007669"/>
    <property type="project" value="InterPro"/>
</dbReference>
<evidence type="ECO:0000313" key="1">
    <source>
        <dbReference type="EMBL" id="KDB50379.1"/>
    </source>
</evidence>
<dbReference type="PANTHER" id="PTHR38767">
    <property type="entry name" value="DNA POLYMERASE III SUBUNIT CHI"/>
    <property type="match status" value="1"/>
</dbReference>
<dbReference type="STRING" id="34103.SAMN05421778_13045"/>